<dbReference type="OrthoDB" id="10253686at2759"/>
<dbReference type="SUPFAM" id="SSF54495">
    <property type="entry name" value="UBC-like"/>
    <property type="match status" value="1"/>
</dbReference>
<dbReference type="EMBL" id="LR877159">
    <property type="protein sequence ID" value="CAD2219730.1"/>
    <property type="molecule type" value="Genomic_DNA"/>
</dbReference>
<gene>
    <name evidence="6" type="ORF">ADEAN_000723900</name>
</gene>
<reference evidence="6 7" key="1">
    <citation type="submission" date="2020-08" db="EMBL/GenBank/DDBJ databases">
        <authorList>
            <person name="Newling K."/>
            <person name="Davey J."/>
            <person name="Forrester S."/>
        </authorList>
    </citation>
    <scope>NUCLEOTIDE SEQUENCE [LARGE SCALE GENOMIC DNA]</scope>
    <source>
        <strain evidence="7">Crithidia deanei Carvalho (ATCC PRA-265)</strain>
    </source>
</reference>
<feature type="domain" description="UBC core" evidence="5">
    <location>
        <begin position="8"/>
        <end position="153"/>
    </location>
</feature>
<dbReference type="GO" id="GO:0016740">
    <property type="term" value="F:transferase activity"/>
    <property type="evidence" value="ECO:0007669"/>
    <property type="project" value="UniProtKB-KW"/>
</dbReference>
<keyword evidence="1" id="KW-0808">Transferase</keyword>
<evidence type="ECO:0000256" key="2">
    <source>
        <dbReference type="ARBA" id="ARBA00022786"/>
    </source>
</evidence>
<keyword evidence="4" id="KW-0067">ATP-binding</keyword>
<organism evidence="6 7">
    <name type="scientific">Angomonas deanei</name>
    <dbReference type="NCBI Taxonomy" id="59799"/>
    <lineage>
        <taxon>Eukaryota</taxon>
        <taxon>Discoba</taxon>
        <taxon>Euglenozoa</taxon>
        <taxon>Kinetoplastea</taxon>
        <taxon>Metakinetoplastina</taxon>
        <taxon>Trypanosomatida</taxon>
        <taxon>Trypanosomatidae</taxon>
        <taxon>Strigomonadinae</taxon>
        <taxon>Angomonas</taxon>
    </lineage>
</organism>
<protein>
    <submittedName>
        <fullName evidence="6">Ubiquitin-conjugating enzyme/UEV domain containing protein, putative</fullName>
    </submittedName>
</protein>
<dbReference type="InterPro" id="IPR000608">
    <property type="entry name" value="UBC"/>
</dbReference>
<proteinExistence type="inferred from homology"/>
<accession>S9WS26</accession>
<feature type="active site" description="Glycyl thioester intermediate" evidence="3">
    <location>
        <position position="92"/>
    </location>
</feature>
<dbReference type="PROSITE" id="PS00183">
    <property type="entry name" value="UBC_1"/>
    <property type="match status" value="1"/>
</dbReference>
<dbReference type="InterPro" id="IPR050113">
    <property type="entry name" value="Ub_conjugating_enzyme"/>
</dbReference>
<evidence type="ECO:0000313" key="6">
    <source>
        <dbReference type="EMBL" id="CAD2219730.1"/>
    </source>
</evidence>
<evidence type="ECO:0000256" key="4">
    <source>
        <dbReference type="RuleBase" id="RU362109"/>
    </source>
</evidence>
<dbReference type="SMART" id="SM00212">
    <property type="entry name" value="UBCc"/>
    <property type="match status" value="1"/>
</dbReference>
<dbReference type="PANTHER" id="PTHR24067">
    <property type="entry name" value="UBIQUITIN-CONJUGATING ENZYME E2"/>
    <property type="match status" value="1"/>
</dbReference>
<evidence type="ECO:0000259" key="5">
    <source>
        <dbReference type="PROSITE" id="PS50127"/>
    </source>
</evidence>
<keyword evidence="2 4" id="KW-0833">Ubl conjugation pathway</keyword>
<dbReference type="GO" id="GO:0005524">
    <property type="term" value="F:ATP binding"/>
    <property type="evidence" value="ECO:0007669"/>
    <property type="project" value="UniProtKB-UniRule"/>
</dbReference>
<dbReference type="AlphaFoldDB" id="S9WS26"/>
<dbReference type="CDD" id="cd23791">
    <property type="entry name" value="UBCc_UBE2C"/>
    <property type="match status" value="1"/>
</dbReference>
<dbReference type="Gene3D" id="3.10.110.10">
    <property type="entry name" value="Ubiquitin Conjugating Enzyme"/>
    <property type="match status" value="1"/>
</dbReference>
<dbReference type="Pfam" id="PF00179">
    <property type="entry name" value="UQ_con"/>
    <property type="match status" value="1"/>
</dbReference>
<evidence type="ECO:0000256" key="1">
    <source>
        <dbReference type="ARBA" id="ARBA00022679"/>
    </source>
</evidence>
<comment type="similarity">
    <text evidence="4">Belongs to the ubiquitin-conjugating enzyme family.</text>
</comment>
<evidence type="ECO:0000256" key="3">
    <source>
        <dbReference type="PROSITE-ProRule" id="PRU10133"/>
    </source>
</evidence>
<dbReference type="PROSITE" id="PS50127">
    <property type="entry name" value="UBC_2"/>
    <property type="match status" value="1"/>
</dbReference>
<dbReference type="InterPro" id="IPR023313">
    <property type="entry name" value="UBQ-conjugating_AS"/>
</dbReference>
<dbReference type="Proteomes" id="UP000515908">
    <property type="component" value="Chromosome 15"/>
</dbReference>
<evidence type="ECO:0000313" key="7">
    <source>
        <dbReference type="Proteomes" id="UP000515908"/>
    </source>
</evidence>
<keyword evidence="4" id="KW-0547">Nucleotide-binding</keyword>
<sequence>MGETSKSGASARLQKELMELMMGGAEGISAFPHNDDLFHWIGTVQGVANTAYEGMEFQLSIAFPANYPFEAPTVTFLTPCFHPNVDTRGTICLDILKEKWSAVYSASAVLLSIQNLLDNPNNQSPLNNHAALLWSDKEEYRRAVRTTYDMGKRSASS</sequence>
<dbReference type="VEuPathDB" id="TriTrypDB:ADEAN_000723900"/>
<keyword evidence="7" id="KW-1185">Reference proteome</keyword>
<dbReference type="InterPro" id="IPR016135">
    <property type="entry name" value="UBQ-conjugating_enzyme/RWD"/>
</dbReference>
<name>S9WS26_9TRYP</name>